<accession>A0ABQ4T5M1</accession>
<evidence type="ECO:0000313" key="4">
    <source>
        <dbReference type="Proteomes" id="UP001055156"/>
    </source>
</evidence>
<reference evidence="3" key="2">
    <citation type="submission" date="2021-08" db="EMBL/GenBank/DDBJ databases">
        <authorList>
            <person name="Tani A."/>
            <person name="Ola A."/>
            <person name="Ogura Y."/>
            <person name="Katsura K."/>
            <person name="Hayashi T."/>
        </authorList>
    </citation>
    <scope>NUCLEOTIDE SEQUENCE</scope>
    <source>
        <strain evidence="3">NBRC 15689</strain>
    </source>
</reference>
<sequence>MFDPSSSEPRTAPAAGPDGRPDPDGATEAAPPAPTPEPEEAMMGCRVTVRCAWDEAAGLYVVSDSSLPGLAAQGPTMQALMCDLPGNVRDLLGLAPDAYIDVFVERVTR</sequence>
<dbReference type="InterPro" id="IPR035069">
    <property type="entry name" value="TTHA1013/TTHA0281-like"/>
</dbReference>
<feature type="compositionally biased region" description="Low complexity" evidence="1">
    <location>
        <begin position="9"/>
        <end position="30"/>
    </location>
</feature>
<dbReference type="Gene3D" id="3.30.2390.10">
    <property type="entry name" value="TTHA1013-like"/>
    <property type="match status" value="1"/>
</dbReference>
<organism evidence="3 4">
    <name type="scientific">Methylobacterium organophilum</name>
    <dbReference type="NCBI Taxonomy" id="410"/>
    <lineage>
        <taxon>Bacteria</taxon>
        <taxon>Pseudomonadati</taxon>
        <taxon>Pseudomonadota</taxon>
        <taxon>Alphaproteobacteria</taxon>
        <taxon>Hyphomicrobiales</taxon>
        <taxon>Methylobacteriaceae</taxon>
        <taxon>Methylobacterium</taxon>
    </lineage>
</organism>
<gene>
    <name evidence="3" type="ORF">LKMONMHP_1767</name>
</gene>
<protein>
    <recommendedName>
        <fullName evidence="2">DUF1902 domain-containing protein</fullName>
    </recommendedName>
</protein>
<proteinExistence type="predicted"/>
<keyword evidence="4" id="KW-1185">Reference proteome</keyword>
<reference evidence="3" key="1">
    <citation type="journal article" date="2021" name="Front. Microbiol.">
        <title>Comprehensive Comparative Genomics and Phenotyping of Methylobacterium Species.</title>
        <authorList>
            <person name="Alessa O."/>
            <person name="Ogura Y."/>
            <person name="Fujitani Y."/>
            <person name="Takami H."/>
            <person name="Hayashi T."/>
            <person name="Sahin N."/>
            <person name="Tani A."/>
        </authorList>
    </citation>
    <scope>NUCLEOTIDE SEQUENCE</scope>
    <source>
        <strain evidence="3">NBRC 15689</strain>
    </source>
</reference>
<comment type="caution">
    <text evidence="3">The sequence shown here is derived from an EMBL/GenBank/DDBJ whole genome shotgun (WGS) entry which is preliminary data.</text>
</comment>
<dbReference type="Proteomes" id="UP001055156">
    <property type="component" value="Unassembled WGS sequence"/>
</dbReference>
<evidence type="ECO:0000256" key="1">
    <source>
        <dbReference type="SAM" id="MobiDB-lite"/>
    </source>
</evidence>
<evidence type="ECO:0000259" key="2">
    <source>
        <dbReference type="Pfam" id="PF08972"/>
    </source>
</evidence>
<name>A0ABQ4T5M1_METOR</name>
<evidence type="ECO:0000313" key="3">
    <source>
        <dbReference type="EMBL" id="GJE26913.1"/>
    </source>
</evidence>
<feature type="domain" description="DUF1902" evidence="2">
    <location>
        <begin position="48"/>
        <end position="92"/>
    </location>
</feature>
<dbReference type="Pfam" id="PF08972">
    <property type="entry name" value="DUF1902"/>
    <property type="match status" value="1"/>
</dbReference>
<dbReference type="SUPFAM" id="SSF143100">
    <property type="entry name" value="TTHA1013/TTHA0281-like"/>
    <property type="match status" value="1"/>
</dbReference>
<dbReference type="InterPro" id="IPR015066">
    <property type="entry name" value="DUF1902"/>
</dbReference>
<dbReference type="EMBL" id="BPQV01000004">
    <property type="protein sequence ID" value="GJE26913.1"/>
    <property type="molecule type" value="Genomic_DNA"/>
</dbReference>
<feature type="region of interest" description="Disordered" evidence="1">
    <location>
        <begin position="1"/>
        <end position="42"/>
    </location>
</feature>